<feature type="domain" description="FAD dependent oxidoreductase central" evidence="1">
    <location>
        <begin position="2"/>
        <end position="37"/>
    </location>
</feature>
<dbReference type="SUPFAM" id="SSF103025">
    <property type="entry name" value="Folate-binding domain"/>
    <property type="match status" value="1"/>
</dbReference>
<evidence type="ECO:0000313" key="2">
    <source>
        <dbReference type="EMBL" id="MCR6679974.1"/>
    </source>
</evidence>
<gene>
    <name evidence="2" type="ORF">NVV43_32010</name>
</gene>
<dbReference type="InterPro" id="IPR032503">
    <property type="entry name" value="FAO_M"/>
</dbReference>
<dbReference type="Proteomes" id="UP001206878">
    <property type="component" value="Unassembled WGS sequence"/>
</dbReference>
<feature type="non-terminal residue" evidence="2">
    <location>
        <position position="1"/>
    </location>
</feature>
<dbReference type="InterPro" id="IPR027266">
    <property type="entry name" value="TrmE/GcvT-like"/>
</dbReference>
<dbReference type="Gene3D" id="3.30.1360.120">
    <property type="entry name" value="Probable tRNA modification gtpase trme, domain 1"/>
    <property type="match status" value="1"/>
</dbReference>
<comment type="caution">
    <text evidence="2">The sequence shown here is derived from an EMBL/GenBank/DDBJ whole genome shotgun (WGS) entry which is preliminary data.</text>
</comment>
<proteinExistence type="predicted"/>
<accession>A0AAW5MVF4</accession>
<evidence type="ECO:0000313" key="3">
    <source>
        <dbReference type="Proteomes" id="UP001206878"/>
    </source>
</evidence>
<organism evidence="2 3">
    <name type="scientific">Escherichia marmotae</name>
    <dbReference type="NCBI Taxonomy" id="1499973"/>
    <lineage>
        <taxon>Bacteria</taxon>
        <taxon>Pseudomonadati</taxon>
        <taxon>Pseudomonadota</taxon>
        <taxon>Gammaproteobacteria</taxon>
        <taxon>Enterobacterales</taxon>
        <taxon>Enterobacteriaceae</taxon>
        <taxon>Escherichia</taxon>
    </lineage>
</organism>
<feature type="non-terminal residue" evidence="2">
    <location>
        <position position="76"/>
    </location>
</feature>
<evidence type="ECO:0000259" key="1">
    <source>
        <dbReference type="Pfam" id="PF16350"/>
    </source>
</evidence>
<name>A0AAW5MVF4_9ESCH</name>
<dbReference type="AlphaFoldDB" id="A0AAW5MVF4"/>
<reference evidence="2" key="1">
    <citation type="submission" date="2022-07" db="EMBL/GenBank/DDBJ databases">
        <title>Diversity of ethanolamine utilization by human commensal Escherichia coli.</title>
        <authorList>
            <person name="Jubelin G."/>
        </authorList>
    </citation>
    <scope>NUCLEOTIDE SEQUENCE</scope>
    <source>
        <strain evidence="2">S1</strain>
    </source>
</reference>
<protein>
    <recommendedName>
        <fullName evidence="1">FAD dependent oxidoreductase central domain-containing protein</fullName>
    </recommendedName>
</protein>
<dbReference type="Pfam" id="PF16350">
    <property type="entry name" value="FAO_M"/>
    <property type="match status" value="1"/>
</dbReference>
<dbReference type="EMBL" id="JANPXH010002077">
    <property type="protein sequence ID" value="MCR6679974.1"/>
    <property type="molecule type" value="Genomic_DNA"/>
</dbReference>
<sequence>YRSRDYTLARTYEIYSTYYDIKYPGQERLAGRPLRLSPTYARLHELGASFGEKSGWERANWCEPNAASGDETLRPR</sequence>